<dbReference type="GO" id="GO:0006412">
    <property type="term" value="P:translation"/>
    <property type="evidence" value="ECO:0007669"/>
    <property type="project" value="UniProtKB-UniRule"/>
</dbReference>
<comment type="similarity">
    <text evidence="1 4">Belongs to the universal ribosomal protein uL13 family.</text>
</comment>
<dbReference type="SUPFAM" id="SSF52161">
    <property type="entry name" value="Ribosomal protein L13"/>
    <property type="match status" value="1"/>
</dbReference>
<dbReference type="Proteomes" id="UP000034050">
    <property type="component" value="Unassembled WGS sequence"/>
</dbReference>
<comment type="function">
    <text evidence="4">This protein is one of the early assembly proteins of the 50S ribosomal subunit, although it is not seen to bind rRNA by itself. It is important during the early stages of 50S assembly.</text>
</comment>
<dbReference type="GO" id="GO:0003729">
    <property type="term" value="F:mRNA binding"/>
    <property type="evidence" value="ECO:0007669"/>
    <property type="project" value="TreeGrafter"/>
</dbReference>
<dbReference type="PIRSF" id="PIRSF002181">
    <property type="entry name" value="Ribosomal_L13"/>
    <property type="match status" value="1"/>
</dbReference>
<dbReference type="HAMAP" id="MF_01366">
    <property type="entry name" value="Ribosomal_uL13"/>
    <property type="match status" value="1"/>
</dbReference>
<reference evidence="5 6" key="1">
    <citation type="journal article" date="2015" name="Nature">
        <title>rRNA introns, odd ribosomes, and small enigmatic genomes across a large radiation of phyla.</title>
        <authorList>
            <person name="Brown C.T."/>
            <person name="Hug L.A."/>
            <person name="Thomas B.C."/>
            <person name="Sharon I."/>
            <person name="Castelle C.J."/>
            <person name="Singh A."/>
            <person name="Wilkins M.J."/>
            <person name="Williams K.H."/>
            <person name="Banfield J.F."/>
        </authorList>
    </citation>
    <scope>NUCLEOTIDE SEQUENCE [LARGE SCALE GENOMIC DNA]</scope>
</reference>
<dbReference type="PANTHER" id="PTHR11545:SF2">
    <property type="entry name" value="LARGE RIBOSOMAL SUBUNIT PROTEIN UL13M"/>
    <property type="match status" value="1"/>
</dbReference>
<dbReference type="GO" id="GO:0017148">
    <property type="term" value="P:negative regulation of translation"/>
    <property type="evidence" value="ECO:0007669"/>
    <property type="project" value="TreeGrafter"/>
</dbReference>
<evidence type="ECO:0000256" key="2">
    <source>
        <dbReference type="ARBA" id="ARBA00022980"/>
    </source>
</evidence>
<comment type="caution">
    <text evidence="5">The sequence shown here is derived from an EMBL/GenBank/DDBJ whole genome shotgun (WGS) entry which is preliminary data.</text>
</comment>
<evidence type="ECO:0000256" key="1">
    <source>
        <dbReference type="ARBA" id="ARBA00006227"/>
    </source>
</evidence>
<name>A0A0G1CM50_9BACT</name>
<dbReference type="PANTHER" id="PTHR11545">
    <property type="entry name" value="RIBOSOMAL PROTEIN L13"/>
    <property type="match status" value="1"/>
</dbReference>
<dbReference type="Gene3D" id="3.90.1180.10">
    <property type="entry name" value="Ribosomal protein L13"/>
    <property type="match status" value="1"/>
</dbReference>
<sequence length="139" mass="15895">MKQTVATKAKQIDRQWHLVDAKGQILGRVATRIAVLLMGKSKAYFVRHLDCGDYVVVVNAKDVAVTGKKLTQKIYTTYSGYPGGLRREAFRELLGRKPEEVVRRGVCGMLPKNKLRDSMIKRLYIYSGEEHPHKDKFKM</sequence>
<dbReference type="GO" id="GO:1990904">
    <property type="term" value="C:ribonucleoprotein complex"/>
    <property type="evidence" value="ECO:0007669"/>
    <property type="project" value="UniProtKB-KW"/>
</dbReference>
<keyword evidence="3 4" id="KW-0687">Ribonucleoprotein</keyword>
<comment type="subunit">
    <text evidence="4">Part of the 50S ribosomal subunit.</text>
</comment>
<evidence type="ECO:0000313" key="6">
    <source>
        <dbReference type="Proteomes" id="UP000034050"/>
    </source>
</evidence>
<evidence type="ECO:0000256" key="3">
    <source>
        <dbReference type="ARBA" id="ARBA00023274"/>
    </source>
</evidence>
<accession>A0A0G1CM50</accession>
<protein>
    <recommendedName>
        <fullName evidence="4">Large ribosomal subunit protein uL13</fullName>
    </recommendedName>
</protein>
<keyword evidence="2 4" id="KW-0689">Ribosomal protein</keyword>
<dbReference type="PATRIC" id="fig|1618446.3.peg.711"/>
<evidence type="ECO:0000313" key="5">
    <source>
        <dbReference type="EMBL" id="KKS86850.1"/>
    </source>
</evidence>
<dbReference type="InterPro" id="IPR005822">
    <property type="entry name" value="Ribosomal_uL13"/>
</dbReference>
<dbReference type="InterPro" id="IPR036899">
    <property type="entry name" value="Ribosomal_uL13_sf"/>
</dbReference>
<dbReference type="EMBL" id="LCFD01000006">
    <property type="protein sequence ID" value="KKS86850.1"/>
    <property type="molecule type" value="Genomic_DNA"/>
</dbReference>
<dbReference type="STRING" id="1618446.UV61_C0006G0051"/>
<dbReference type="NCBIfam" id="TIGR01066">
    <property type="entry name" value="rplM_bact"/>
    <property type="match status" value="1"/>
</dbReference>
<gene>
    <name evidence="4" type="primary">rplM</name>
    <name evidence="5" type="ORF">UV61_C0006G0051</name>
</gene>
<evidence type="ECO:0000256" key="4">
    <source>
        <dbReference type="HAMAP-Rule" id="MF_01366"/>
    </source>
</evidence>
<dbReference type="GO" id="GO:0005840">
    <property type="term" value="C:ribosome"/>
    <property type="evidence" value="ECO:0007669"/>
    <property type="project" value="UniProtKB-KW"/>
</dbReference>
<dbReference type="InterPro" id="IPR005823">
    <property type="entry name" value="Ribosomal_uL13_bac-type"/>
</dbReference>
<dbReference type="GO" id="GO:0003735">
    <property type="term" value="F:structural constituent of ribosome"/>
    <property type="evidence" value="ECO:0007669"/>
    <property type="project" value="InterPro"/>
</dbReference>
<proteinExistence type="inferred from homology"/>
<dbReference type="Pfam" id="PF00572">
    <property type="entry name" value="Ribosomal_L13"/>
    <property type="match status" value="1"/>
</dbReference>
<dbReference type="CDD" id="cd00392">
    <property type="entry name" value="Ribosomal_L13"/>
    <property type="match status" value="1"/>
</dbReference>
<organism evidence="5 6">
    <name type="scientific">Candidatus Gottesmanbacteria bacterium GW2011_GWB1_43_11</name>
    <dbReference type="NCBI Taxonomy" id="1618446"/>
    <lineage>
        <taxon>Bacteria</taxon>
        <taxon>Candidatus Gottesmaniibacteriota</taxon>
    </lineage>
</organism>
<dbReference type="AlphaFoldDB" id="A0A0G1CM50"/>